<name>A0AAN1PSZ5_VIBVL</name>
<accession>A0AAN1PSZ5</accession>
<proteinExistence type="predicted"/>
<dbReference type="AlphaFoldDB" id="A0AAN1PSZ5"/>
<protein>
    <submittedName>
        <fullName evidence="1">Uncharacterized protein</fullName>
    </submittedName>
</protein>
<dbReference type="Pfam" id="PF15956">
    <property type="entry name" value="DUF4760"/>
    <property type="match status" value="1"/>
</dbReference>
<evidence type="ECO:0000313" key="2">
    <source>
        <dbReference type="Proteomes" id="UP000263418"/>
    </source>
</evidence>
<sequence length="58" mass="7111">MAGVTQFLYGTYGNTVFFLFTHLQPYIEVRQKRNPRVYTKFCWLALNWRIKRDNKDHK</sequence>
<dbReference type="EMBL" id="CP019291">
    <property type="protein sequence ID" value="AXX62387.1"/>
    <property type="molecule type" value="Genomic_DNA"/>
</dbReference>
<gene>
    <name evidence="1" type="ORF">FORC53_4048</name>
</gene>
<organism evidence="1 2">
    <name type="scientific">Vibrio vulnificus</name>
    <dbReference type="NCBI Taxonomy" id="672"/>
    <lineage>
        <taxon>Bacteria</taxon>
        <taxon>Pseudomonadati</taxon>
        <taxon>Pseudomonadota</taxon>
        <taxon>Gammaproteobacteria</taxon>
        <taxon>Vibrionales</taxon>
        <taxon>Vibrionaceae</taxon>
        <taxon>Vibrio</taxon>
    </lineage>
</organism>
<reference evidence="1 2" key="1">
    <citation type="submission" date="2017-01" db="EMBL/GenBank/DDBJ databases">
        <title>Complete Genome Sequence of Vibrio vulnificus FORC_053.</title>
        <authorList>
            <consortium name="Food-borne Pathogen Omics Research Center"/>
            <person name="Chung H.Y."/>
            <person name="Na E.J."/>
            <person name="Song J.S."/>
            <person name="Kim H."/>
            <person name="Lee J.-H."/>
            <person name="Ryu S."/>
            <person name="Choi S.H."/>
        </authorList>
    </citation>
    <scope>NUCLEOTIDE SEQUENCE [LARGE SCALE GENOMIC DNA]</scope>
    <source>
        <strain evidence="1 2">FORC_053</strain>
    </source>
</reference>
<dbReference type="RefSeq" id="WP_418390937.1">
    <property type="nucleotide sequence ID" value="NZ_CP012740.1"/>
</dbReference>
<dbReference type="Proteomes" id="UP000263418">
    <property type="component" value="Chromosome 2"/>
</dbReference>
<dbReference type="InterPro" id="IPR031876">
    <property type="entry name" value="DUF4760"/>
</dbReference>
<evidence type="ECO:0000313" key="1">
    <source>
        <dbReference type="EMBL" id="AXX62387.1"/>
    </source>
</evidence>